<keyword evidence="5" id="KW-0560">Oxidoreductase</keyword>
<dbReference type="PRINTS" id="PR01001">
    <property type="entry name" value="FADG3PDH"/>
</dbReference>
<comment type="cofactor">
    <cofactor evidence="1">
        <name>FAD</name>
        <dbReference type="ChEBI" id="CHEBI:57692"/>
    </cofactor>
</comment>
<proteinExistence type="inferred from homology"/>
<dbReference type="EMBL" id="JAIOIU010000080">
    <property type="protein sequence ID" value="MBZ0159802.1"/>
    <property type="molecule type" value="Genomic_DNA"/>
</dbReference>
<dbReference type="InterPro" id="IPR036188">
    <property type="entry name" value="FAD/NAD-bd_sf"/>
</dbReference>
<keyword evidence="4" id="KW-0274">FAD</keyword>
<accession>A0AAJ1AHW7</accession>
<evidence type="ECO:0000256" key="4">
    <source>
        <dbReference type="ARBA" id="ARBA00022827"/>
    </source>
</evidence>
<comment type="similarity">
    <text evidence="2">Belongs to the FAD-dependent glycerol-3-phosphate dehydrogenase family.</text>
</comment>
<evidence type="ECO:0000256" key="3">
    <source>
        <dbReference type="ARBA" id="ARBA00022630"/>
    </source>
</evidence>
<keyword evidence="3" id="KW-0285">Flavoprotein</keyword>
<feature type="domain" description="FAD dependent oxidoreductase" evidence="6">
    <location>
        <begin position="44"/>
        <end position="363"/>
    </location>
</feature>
<dbReference type="PANTHER" id="PTHR11985">
    <property type="entry name" value="GLYCEROL-3-PHOSPHATE DEHYDROGENASE"/>
    <property type="match status" value="1"/>
</dbReference>
<reference evidence="7 8" key="1">
    <citation type="journal article" date="2021" name="bioRxiv">
        <title>Unraveling nitrogen, sulfur and carbon metabolic pathways and microbial community transcriptional responses to substrate deprivation and toxicity stresses in a bioreactor mimicking anoxic brackish coastal sediment conditions.</title>
        <authorList>
            <person name="Martins P.D."/>
            <person name="Echeveste M.J."/>
            <person name="Arshad A."/>
            <person name="Kurth J."/>
            <person name="Ouboter H."/>
            <person name="Jetten M.S.M."/>
            <person name="Welte C.U."/>
        </authorList>
    </citation>
    <scope>NUCLEOTIDE SEQUENCE [LARGE SCALE GENOMIC DNA]</scope>
    <source>
        <strain evidence="7">MAG_38</strain>
    </source>
</reference>
<evidence type="ECO:0000313" key="8">
    <source>
        <dbReference type="Proteomes" id="UP001197609"/>
    </source>
</evidence>
<sequence length="453" mass="51233">MKEVAGELGRNQERTLPYRKRVGGEMNNVRRALHWDYATAATFDVVIIGGGVNGACLYAELCSQGYKVLLADKGDFACGSSQSSGMMIWGGLLYLRNLDVRSVYYFSKARDAMIALMADQVSPRMLRYAPSLTGGRNPQLIHAVLYLYWMIGLFQRHRPFVEQNFGESALIAHGHGECSLLYEEAFLRESDCRFVLHWIARFQDPEHVPLNYCAVEGGSYSTAEKLWYLRLRDTSGGGEVYTKAKCVINCAGVWADHINQEFGIRTPYKHVLSKGVYIGLTRQAEHQVPLIFEMEQEGDVITYLPWGPIALWGPTETMVDSIHAGYSVSEEDVRFLLEQAHRHLRHDVRKGGMVSLRCGVRPLVVRQSFDGDCYPLDISRMHKIVKDDERPWISLYGGKMTGCVETARKLSAEISRWVPRRNAPVTACTDEVQMELMSFPGLNEKVPSVKWCM</sequence>
<organism evidence="7 8">
    <name type="scientific">Candidatus Methylomirabilis tolerans</name>
    <dbReference type="NCBI Taxonomy" id="3123416"/>
    <lineage>
        <taxon>Bacteria</taxon>
        <taxon>Candidatus Methylomirabilota</taxon>
        <taxon>Candidatus Methylomirabilia</taxon>
        <taxon>Candidatus Methylomirabilales</taxon>
        <taxon>Candidatus Methylomirabilaceae</taxon>
        <taxon>Candidatus Methylomirabilis</taxon>
    </lineage>
</organism>
<evidence type="ECO:0000256" key="5">
    <source>
        <dbReference type="ARBA" id="ARBA00023002"/>
    </source>
</evidence>
<dbReference type="Proteomes" id="UP001197609">
    <property type="component" value="Unassembled WGS sequence"/>
</dbReference>
<evidence type="ECO:0000256" key="2">
    <source>
        <dbReference type="ARBA" id="ARBA00007330"/>
    </source>
</evidence>
<gene>
    <name evidence="7" type="ORF">K8G79_06685</name>
</gene>
<dbReference type="Gene3D" id="3.50.50.60">
    <property type="entry name" value="FAD/NAD(P)-binding domain"/>
    <property type="match status" value="1"/>
</dbReference>
<evidence type="ECO:0000313" key="7">
    <source>
        <dbReference type="EMBL" id="MBZ0159802.1"/>
    </source>
</evidence>
<protein>
    <submittedName>
        <fullName evidence="7">FAD-dependent oxidoreductase</fullName>
    </submittedName>
</protein>
<dbReference type="Pfam" id="PF01266">
    <property type="entry name" value="DAO"/>
    <property type="match status" value="1"/>
</dbReference>
<dbReference type="GO" id="GO:0004368">
    <property type="term" value="F:glycerol-3-phosphate dehydrogenase (quinone) activity"/>
    <property type="evidence" value="ECO:0007669"/>
    <property type="project" value="InterPro"/>
</dbReference>
<dbReference type="InterPro" id="IPR000447">
    <property type="entry name" value="G3P_DH_FAD-dep"/>
</dbReference>
<dbReference type="AlphaFoldDB" id="A0AAJ1AHW7"/>
<comment type="caution">
    <text evidence="7">The sequence shown here is derived from an EMBL/GenBank/DDBJ whole genome shotgun (WGS) entry which is preliminary data.</text>
</comment>
<dbReference type="SUPFAM" id="SSF51905">
    <property type="entry name" value="FAD/NAD(P)-binding domain"/>
    <property type="match status" value="1"/>
</dbReference>
<dbReference type="PANTHER" id="PTHR11985:SF15">
    <property type="entry name" value="GLYCEROL-3-PHOSPHATE DEHYDROGENASE, MITOCHONDRIAL"/>
    <property type="match status" value="1"/>
</dbReference>
<evidence type="ECO:0000256" key="1">
    <source>
        <dbReference type="ARBA" id="ARBA00001974"/>
    </source>
</evidence>
<evidence type="ECO:0000259" key="6">
    <source>
        <dbReference type="Pfam" id="PF01266"/>
    </source>
</evidence>
<dbReference type="InterPro" id="IPR006076">
    <property type="entry name" value="FAD-dep_OxRdtase"/>
</dbReference>
<dbReference type="Gene3D" id="3.30.9.10">
    <property type="entry name" value="D-Amino Acid Oxidase, subunit A, domain 2"/>
    <property type="match status" value="1"/>
</dbReference>
<dbReference type="GO" id="GO:0006072">
    <property type="term" value="P:glycerol-3-phosphate metabolic process"/>
    <property type="evidence" value="ECO:0007669"/>
    <property type="project" value="InterPro"/>
</dbReference>
<name>A0AAJ1AHW7_9BACT</name>
<feature type="non-terminal residue" evidence="7">
    <location>
        <position position="453"/>
    </location>
</feature>